<dbReference type="AlphaFoldDB" id="A0A9Q3C688"/>
<proteinExistence type="predicted"/>
<sequence>MKNTPRQPPETLVECNPMQMVMQDAPPDFKCTKEALYVHVELLWGMLTPASMQTAPDELLLKEFYQQFSSVEEVQSVAQNSNGVKLVKEAQVQRLHDVWAGKRKVGNNVINMEDFYITSYWNLTIKDYEIDLDTPKDSDNYSVSISDSDKMIDLDVNNKIDVEKRLVEQEIIKNEQREVELVD</sequence>
<accession>A0A9Q3C688</accession>
<gene>
    <name evidence="1" type="ORF">O181_016968</name>
</gene>
<dbReference type="EMBL" id="AVOT02004745">
    <property type="protein sequence ID" value="MBW0477253.1"/>
    <property type="molecule type" value="Genomic_DNA"/>
</dbReference>
<evidence type="ECO:0000313" key="1">
    <source>
        <dbReference type="EMBL" id="MBW0477253.1"/>
    </source>
</evidence>
<evidence type="ECO:0000313" key="2">
    <source>
        <dbReference type="Proteomes" id="UP000765509"/>
    </source>
</evidence>
<protein>
    <submittedName>
        <fullName evidence="1">Uncharacterized protein</fullName>
    </submittedName>
</protein>
<dbReference type="OrthoDB" id="2506650at2759"/>
<keyword evidence="2" id="KW-1185">Reference proteome</keyword>
<dbReference type="Proteomes" id="UP000765509">
    <property type="component" value="Unassembled WGS sequence"/>
</dbReference>
<organism evidence="1 2">
    <name type="scientific">Austropuccinia psidii MF-1</name>
    <dbReference type="NCBI Taxonomy" id="1389203"/>
    <lineage>
        <taxon>Eukaryota</taxon>
        <taxon>Fungi</taxon>
        <taxon>Dikarya</taxon>
        <taxon>Basidiomycota</taxon>
        <taxon>Pucciniomycotina</taxon>
        <taxon>Pucciniomycetes</taxon>
        <taxon>Pucciniales</taxon>
        <taxon>Sphaerophragmiaceae</taxon>
        <taxon>Austropuccinia</taxon>
    </lineage>
</organism>
<comment type="caution">
    <text evidence="1">The sequence shown here is derived from an EMBL/GenBank/DDBJ whole genome shotgun (WGS) entry which is preliminary data.</text>
</comment>
<name>A0A9Q3C688_9BASI</name>
<reference evidence="1" key="1">
    <citation type="submission" date="2021-03" db="EMBL/GenBank/DDBJ databases">
        <title>Draft genome sequence of rust myrtle Austropuccinia psidii MF-1, a brazilian biotype.</title>
        <authorList>
            <person name="Quecine M.C."/>
            <person name="Pachon D.M.R."/>
            <person name="Bonatelli M.L."/>
            <person name="Correr F.H."/>
            <person name="Franceschini L.M."/>
            <person name="Leite T.F."/>
            <person name="Margarido G.R.A."/>
            <person name="Almeida C.A."/>
            <person name="Ferrarezi J.A."/>
            <person name="Labate C.A."/>
        </authorList>
    </citation>
    <scope>NUCLEOTIDE SEQUENCE</scope>
    <source>
        <strain evidence="1">MF-1</strain>
    </source>
</reference>